<comment type="function">
    <text evidence="11">Involved in coproporphyrin-dependent heme b biosynthesis. Catalyzes the oxidation of coproporphyrinogen III to coproporphyrin III.</text>
</comment>
<evidence type="ECO:0000256" key="10">
    <source>
        <dbReference type="ARBA" id="ARBA00023133"/>
    </source>
</evidence>
<evidence type="ECO:0000256" key="6">
    <source>
        <dbReference type="ARBA" id="ARBA00019046"/>
    </source>
</evidence>
<comment type="cofactor">
    <cofactor evidence="2 11">
        <name>FAD</name>
        <dbReference type="ChEBI" id="CHEBI:57692"/>
    </cofactor>
</comment>
<dbReference type="RefSeq" id="WP_086943418.1">
    <property type="nucleotide sequence ID" value="NZ_FONM01000009.1"/>
</dbReference>
<evidence type="ECO:0000256" key="5">
    <source>
        <dbReference type="ARBA" id="ARBA00012402"/>
    </source>
</evidence>
<comment type="pathway">
    <text evidence="3 11">Porphyrin-containing compound metabolism; protoheme biosynthesis.</text>
</comment>
<dbReference type="Pfam" id="PF01593">
    <property type="entry name" value="Amino_oxidase"/>
    <property type="match status" value="1"/>
</dbReference>
<evidence type="ECO:0000313" key="13">
    <source>
        <dbReference type="EMBL" id="SLM52664.1"/>
    </source>
</evidence>
<evidence type="ECO:0000256" key="7">
    <source>
        <dbReference type="ARBA" id="ARBA00022630"/>
    </source>
</evidence>
<dbReference type="PANTHER" id="PTHR42923">
    <property type="entry name" value="PROTOPORPHYRINOGEN OXIDASE"/>
    <property type="match status" value="1"/>
</dbReference>
<dbReference type="NCBIfam" id="TIGR00562">
    <property type="entry name" value="proto_IX_ox"/>
    <property type="match status" value="1"/>
</dbReference>
<dbReference type="GO" id="GO:0005737">
    <property type="term" value="C:cytoplasm"/>
    <property type="evidence" value="ECO:0007669"/>
    <property type="project" value="UniProtKB-SubCell"/>
</dbReference>
<comment type="catalytic activity">
    <reaction evidence="1">
        <text>coproporphyrinogen III + 3 O2 = coproporphyrin III + 3 H2O2</text>
        <dbReference type="Rhea" id="RHEA:43436"/>
        <dbReference type="ChEBI" id="CHEBI:15379"/>
        <dbReference type="ChEBI" id="CHEBI:16240"/>
        <dbReference type="ChEBI" id="CHEBI:57309"/>
        <dbReference type="ChEBI" id="CHEBI:131725"/>
        <dbReference type="EC" id="1.3.3.15"/>
    </reaction>
    <physiologicalReaction direction="left-to-right" evidence="1">
        <dbReference type="Rhea" id="RHEA:43437"/>
    </physiologicalReaction>
</comment>
<keyword evidence="7 11" id="KW-0285">Flavoprotein</keyword>
<dbReference type="EC" id="1.3.3.15" evidence="5 11"/>
<evidence type="ECO:0000259" key="12">
    <source>
        <dbReference type="Pfam" id="PF01593"/>
    </source>
</evidence>
<dbReference type="GO" id="GO:0004729">
    <property type="term" value="F:oxygen-dependent protoporphyrinogen oxidase activity"/>
    <property type="evidence" value="ECO:0007669"/>
    <property type="project" value="UniProtKB-UniRule"/>
</dbReference>
<feature type="domain" description="Amine oxidase" evidence="12">
    <location>
        <begin position="17"/>
        <end position="461"/>
    </location>
</feature>
<evidence type="ECO:0000256" key="3">
    <source>
        <dbReference type="ARBA" id="ARBA00004744"/>
    </source>
</evidence>
<gene>
    <name evidence="13" type="ORF">TPAS_2358</name>
</gene>
<dbReference type="InterPro" id="IPR004572">
    <property type="entry name" value="Protoporphyrinogen_oxidase"/>
</dbReference>
<organism evidence="13 14">
    <name type="scientific">Trichococcus pasteurii</name>
    <dbReference type="NCBI Taxonomy" id="43064"/>
    <lineage>
        <taxon>Bacteria</taxon>
        <taxon>Bacillati</taxon>
        <taxon>Bacillota</taxon>
        <taxon>Bacilli</taxon>
        <taxon>Lactobacillales</taxon>
        <taxon>Carnobacteriaceae</taxon>
        <taxon>Trichococcus</taxon>
    </lineage>
</organism>
<keyword evidence="14" id="KW-1185">Reference proteome</keyword>
<dbReference type="Gene3D" id="1.10.3110.10">
    <property type="entry name" value="protoporphyrinogen ix oxidase, domain 3"/>
    <property type="match status" value="1"/>
</dbReference>
<accession>A0A1W1II33</accession>
<evidence type="ECO:0000256" key="9">
    <source>
        <dbReference type="ARBA" id="ARBA00023002"/>
    </source>
</evidence>
<keyword evidence="9 11" id="KW-0560">Oxidoreductase</keyword>
<dbReference type="UniPathway" id="UPA00252"/>
<dbReference type="InterPro" id="IPR036188">
    <property type="entry name" value="FAD/NAD-bd_sf"/>
</dbReference>
<proteinExistence type="inferred from homology"/>
<evidence type="ECO:0000256" key="1">
    <source>
        <dbReference type="ARBA" id="ARBA00001755"/>
    </source>
</evidence>
<evidence type="ECO:0000256" key="11">
    <source>
        <dbReference type="RuleBase" id="RU364052"/>
    </source>
</evidence>
<dbReference type="SUPFAM" id="SSF54373">
    <property type="entry name" value="FAD-linked reductases, C-terminal domain"/>
    <property type="match status" value="1"/>
</dbReference>
<reference evidence="14" key="1">
    <citation type="submission" date="2016-04" db="EMBL/GenBank/DDBJ databases">
        <authorList>
            <person name="Strepis N."/>
        </authorList>
    </citation>
    <scope>NUCLEOTIDE SEQUENCE [LARGE SCALE GENOMIC DNA]</scope>
</reference>
<comment type="similarity">
    <text evidence="4 11">Belongs to the protoporphyrinogen/coproporphyrinogen oxidase family. Coproporphyrinogen III oxidase subfamily.</text>
</comment>
<dbReference type="Proteomes" id="UP000195985">
    <property type="component" value="Unassembled WGS sequence"/>
</dbReference>
<dbReference type="EMBL" id="FWEY01000008">
    <property type="protein sequence ID" value="SLM52664.1"/>
    <property type="molecule type" value="Genomic_DNA"/>
</dbReference>
<dbReference type="GO" id="GO:0006783">
    <property type="term" value="P:heme biosynthetic process"/>
    <property type="evidence" value="ECO:0007669"/>
    <property type="project" value="UniProtKB-UniRule"/>
</dbReference>
<dbReference type="OrthoDB" id="9805195at2"/>
<dbReference type="Gene3D" id="3.90.660.20">
    <property type="entry name" value="Protoporphyrinogen oxidase, mitochondrial, domain 2"/>
    <property type="match status" value="1"/>
</dbReference>
<comment type="subcellular location">
    <subcellularLocation>
        <location evidence="11">Cytoplasm</location>
    </subcellularLocation>
</comment>
<dbReference type="SUPFAM" id="SSF51905">
    <property type="entry name" value="FAD/NAD(P)-binding domain"/>
    <property type="match status" value="1"/>
</dbReference>
<dbReference type="PANTHER" id="PTHR42923:SF3">
    <property type="entry name" value="PROTOPORPHYRINOGEN OXIDASE"/>
    <property type="match status" value="1"/>
</dbReference>
<dbReference type="InterPro" id="IPR050464">
    <property type="entry name" value="Zeta_carotene_desat/Oxidored"/>
</dbReference>
<dbReference type="STRING" id="43064.SAMN04488086_10968"/>
<protein>
    <recommendedName>
        <fullName evidence="6 11">Coproporphyrinogen III oxidase</fullName>
        <ecNumber evidence="5 11">1.3.3.15</ecNumber>
    </recommendedName>
</protein>
<keyword evidence="10 11" id="KW-0350">Heme biosynthesis</keyword>
<name>A0A1W1II33_9LACT</name>
<dbReference type="AlphaFoldDB" id="A0A1W1II33"/>
<dbReference type="Gene3D" id="3.50.50.60">
    <property type="entry name" value="FAD/NAD(P)-binding domain"/>
    <property type="match status" value="1"/>
</dbReference>
<keyword evidence="11" id="KW-0963">Cytoplasm</keyword>
<dbReference type="InterPro" id="IPR002937">
    <property type="entry name" value="Amino_oxidase"/>
</dbReference>
<sequence length="476" mass="53763">MEKMKRRIAIIGGGLRGLTAAYEIDKAIREQNLPFEYVVLEDRAAVGGMIHTIEMDGYAFDVGASAFDSRRADISGFLKELSLESEIQFSKGGKLVLFDGTAVMDDTMMTYHGMPLFPNDIWQANGLTLDAKLRAFMNSIFLSKDLHENPEYSTDNFLEFRLGREVVDYMAEPYYPDNVYGSMELMPVKLFDENLVTIYGKAHIGKHKKEQLMRFADGSGQEYTFKEGLATLTKCLAQRTEGHLYVNQKVKSLNSVAEDLLLIELNGRESMRAGSVVVTTNPQESLGFLEGLTSEIAIPKAQSTSVGTVFFKINKRAVKNLPEGQGFVIPRRSSYHSTKVVVLNNKWPLLEQAEHYYVLVEFGRCLEETLIELADDLVMDIIKKEVKEILTLTEEPLQVTFYRWEKAVPHFSLHQRQEMLGEDYPVNSEYAKRGIFVGGNGITGYGMENAIIEGKRLADEAIRYMKKMEKNDSPNA</sequence>
<evidence type="ECO:0000256" key="8">
    <source>
        <dbReference type="ARBA" id="ARBA00022827"/>
    </source>
</evidence>
<keyword evidence="8 11" id="KW-0274">FAD</keyword>
<evidence type="ECO:0000256" key="4">
    <source>
        <dbReference type="ARBA" id="ARBA00008310"/>
    </source>
</evidence>
<evidence type="ECO:0000256" key="2">
    <source>
        <dbReference type="ARBA" id="ARBA00001974"/>
    </source>
</evidence>
<evidence type="ECO:0000313" key="14">
    <source>
        <dbReference type="Proteomes" id="UP000195985"/>
    </source>
</evidence>